<dbReference type="Proteomes" id="UP000313359">
    <property type="component" value="Unassembled WGS sequence"/>
</dbReference>
<feature type="chain" id="PRO_5022986318" evidence="1">
    <location>
        <begin position="20"/>
        <end position="122"/>
    </location>
</feature>
<evidence type="ECO:0000313" key="3">
    <source>
        <dbReference type="Proteomes" id="UP000313359"/>
    </source>
</evidence>
<accession>A0A5C2S516</accession>
<keyword evidence="1" id="KW-0732">Signal</keyword>
<name>A0A5C2S516_9APHY</name>
<evidence type="ECO:0000313" key="2">
    <source>
        <dbReference type="EMBL" id="RPD58825.1"/>
    </source>
</evidence>
<feature type="signal peptide" evidence="1">
    <location>
        <begin position="1"/>
        <end position="19"/>
    </location>
</feature>
<sequence length="122" mass="12800">MLYYAHVAAALSVFALTSAAPHSTTADATFPAFLQFCESAGCTSCQSFDLSTAPMNTCVALSSPAPTTLSYNISQPSGEGLPFTVWVGPAGCSVFTSVRAVNECFNIEPGARPFADYFLIPK</sequence>
<dbReference type="EMBL" id="ML122273">
    <property type="protein sequence ID" value="RPD58825.1"/>
    <property type="molecule type" value="Genomic_DNA"/>
</dbReference>
<gene>
    <name evidence="2" type="ORF">L227DRAFT_576855</name>
</gene>
<dbReference type="OrthoDB" id="2740299at2759"/>
<protein>
    <submittedName>
        <fullName evidence="2">Uncharacterized protein</fullName>
    </submittedName>
</protein>
<evidence type="ECO:0000256" key="1">
    <source>
        <dbReference type="SAM" id="SignalP"/>
    </source>
</evidence>
<proteinExistence type="predicted"/>
<dbReference type="AlphaFoldDB" id="A0A5C2S516"/>
<keyword evidence="3" id="KW-1185">Reference proteome</keyword>
<reference evidence="2" key="1">
    <citation type="journal article" date="2018" name="Genome Biol. Evol.">
        <title>Genomics and development of Lentinus tigrinus, a white-rot wood-decaying mushroom with dimorphic fruiting bodies.</title>
        <authorList>
            <person name="Wu B."/>
            <person name="Xu Z."/>
            <person name="Knudson A."/>
            <person name="Carlson A."/>
            <person name="Chen N."/>
            <person name="Kovaka S."/>
            <person name="LaButti K."/>
            <person name="Lipzen A."/>
            <person name="Pennachio C."/>
            <person name="Riley R."/>
            <person name="Schakwitz W."/>
            <person name="Umezawa K."/>
            <person name="Ohm R.A."/>
            <person name="Grigoriev I.V."/>
            <person name="Nagy L.G."/>
            <person name="Gibbons J."/>
            <person name="Hibbett D."/>
        </authorList>
    </citation>
    <scope>NUCLEOTIDE SEQUENCE [LARGE SCALE GENOMIC DNA]</scope>
    <source>
        <strain evidence="2">ALCF2SS1-6</strain>
    </source>
</reference>
<organism evidence="2 3">
    <name type="scientific">Lentinus tigrinus ALCF2SS1-6</name>
    <dbReference type="NCBI Taxonomy" id="1328759"/>
    <lineage>
        <taxon>Eukaryota</taxon>
        <taxon>Fungi</taxon>
        <taxon>Dikarya</taxon>
        <taxon>Basidiomycota</taxon>
        <taxon>Agaricomycotina</taxon>
        <taxon>Agaricomycetes</taxon>
        <taxon>Polyporales</taxon>
        <taxon>Polyporaceae</taxon>
        <taxon>Lentinus</taxon>
    </lineage>
</organism>